<dbReference type="AlphaFoldDB" id="A0A178ZJK7"/>
<dbReference type="Proteomes" id="UP000078343">
    <property type="component" value="Unassembled WGS sequence"/>
</dbReference>
<proteinExistence type="predicted"/>
<reference evidence="2 3" key="1">
    <citation type="submission" date="2016-04" db="EMBL/GenBank/DDBJ databases">
        <title>Draft genome of Fonsecaea erecta CBS 125763.</title>
        <authorList>
            <person name="Weiss V.A."/>
            <person name="Vicente V.A."/>
            <person name="Raittz R.T."/>
            <person name="Moreno L.F."/>
            <person name="De Souza E.M."/>
            <person name="Pedrosa F.O."/>
            <person name="Steffens M.B."/>
            <person name="Faoro H."/>
            <person name="Tadra-Sfeir M.Z."/>
            <person name="Najafzadeh M.J."/>
            <person name="Felipe M.S."/>
            <person name="Teixeira M."/>
            <person name="Sun J."/>
            <person name="Xi L."/>
            <person name="Gomes R."/>
            <person name="De Azevedo C.M."/>
            <person name="Salgado C.G."/>
            <person name="Da Silva M.B."/>
            <person name="Nascimento M.F."/>
            <person name="Queiroz-Telles F."/>
            <person name="Attili D.S."/>
            <person name="Gorbushina A."/>
        </authorList>
    </citation>
    <scope>NUCLEOTIDE SEQUENCE [LARGE SCALE GENOMIC DNA]</scope>
    <source>
        <strain evidence="2 3">CBS 125763</strain>
    </source>
</reference>
<dbReference type="InterPro" id="IPR018858">
    <property type="entry name" value="DUF2458"/>
</dbReference>
<dbReference type="OrthoDB" id="5363415at2759"/>
<gene>
    <name evidence="2" type="ORF">AYL99_04979</name>
</gene>
<feature type="region of interest" description="Disordered" evidence="1">
    <location>
        <begin position="16"/>
        <end position="45"/>
    </location>
</feature>
<evidence type="ECO:0000256" key="1">
    <source>
        <dbReference type="SAM" id="MobiDB-lite"/>
    </source>
</evidence>
<keyword evidence="3" id="KW-1185">Reference proteome</keyword>
<dbReference type="Pfam" id="PF10454">
    <property type="entry name" value="DUF2458"/>
    <property type="match status" value="1"/>
</dbReference>
<accession>A0A178ZJK7</accession>
<feature type="compositionally biased region" description="Polar residues" evidence="1">
    <location>
        <begin position="96"/>
        <end position="109"/>
    </location>
</feature>
<feature type="region of interest" description="Disordered" evidence="1">
    <location>
        <begin position="200"/>
        <end position="222"/>
    </location>
</feature>
<comment type="caution">
    <text evidence="2">The sequence shown here is derived from an EMBL/GenBank/DDBJ whole genome shotgun (WGS) entry which is preliminary data.</text>
</comment>
<evidence type="ECO:0000313" key="2">
    <source>
        <dbReference type="EMBL" id="OAP59977.1"/>
    </source>
</evidence>
<name>A0A178ZJK7_9EURO</name>
<organism evidence="2 3">
    <name type="scientific">Fonsecaea erecta</name>
    <dbReference type="NCBI Taxonomy" id="1367422"/>
    <lineage>
        <taxon>Eukaryota</taxon>
        <taxon>Fungi</taxon>
        <taxon>Dikarya</taxon>
        <taxon>Ascomycota</taxon>
        <taxon>Pezizomycotina</taxon>
        <taxon>Eurotiomycetes</taxon>
        <taxon>Chaetothyriomycetidae</taxon>
        <taxon>Chaetothyriales</taxon>
        <taxon>Herpotrichiellaceae</taxon>
        <taxon>Fonsecaea</taxon>
    </lineage>
</organism>
<dbReference type="RefSeq" id="XP_018693344.1">
    <property type="nucleotide sequence ID" value="XM_018836491.1"/>
</dbReference>
<feature type="compositionally biased region" description="Low complexity" evidence="1">
    <location>
        <begin position="21"/>
        <end position="33"/>
    </location>
</feature>
<evidence type="ECO:0000313" key="3">
    <source>
        <dbReference type="Proteomes" id="UP000078343"/>
    </source>
</evidence>
<protein>
    <submittedName>
        <fullName evidence="2">Uncharacterized protein</fullName>
    </submittedName>
</protein>
<dbReference type="GeneID" id="30009147"/>
<feature type="region of interest" description="Disordered" evidence="1">
    <location>
        <begin position="79"/>
        <end position="129"/>
    </location>
</feature>
<dbReference type="EMBL" id="LVYI01000004">
    <property type="protein sequence ID" value="OAP59977.1"/>
    <property type="molecule type" value="Genomic_DNA"/>
</dbReference>
<sequence>MDGQRNPELQRVLAALNSFSQQQQQQQLQQHHQAPPPPPLPLQTSFYAYNSYNNLGSHDANLGTANSTIPGLGFLPSTLHNQAVSPPPIHRHQDATPIQSQAQSRTSTPRLPEPPRSKTTTPNPNVPDASTIVTWPAAIKHVSRHLVHNDQVANRIKHLINEQHKHERQWWAGREAIVARHQGRSGTSQQVSAILKSLGAKDMATASPRTSPPSDEQKKADQAELDAYDKKVYAGLLAMSADFDRQLRSLGVPFYAIKHELVILEDGPEKQAGANEGRIDKGELRDLQKRMCETLEDLFGD</sequence>